<reference evidence="2" key="1">
    <citation type="journal article" date="2020" name="Stud. Mycol.">
        <title>101 Dothideomycetes genomes: a test case for predicting lifestyles and emergence of pathogens.</title>
        <authorList>
            <person name="Haridas S."/>
            <person name="Albert R."/>
            <person name="Binder M."/>
            <person name="Bloem J."/>
            <person name="Labutti K."/>
            <person name="Salamov A."/>
            <person name="Andreopoulos B."/>
            <person name="Baker S."/>
            <person name="Barry K."/>
            <person name="Bills G."/>
            <person name="Bluhm B."/>
            <person name="Cannon C."/>
            <person name="Castanera R."/>
            <person name="Culley D."/>
            <person name="Daum C."/>
            <person name="Ezra D."/>
            <person name="Gonzalez J."/>
            <person name="Henrissat B."/>
            <person name="Kuo A."/>
            <person name="Liang C."/>
            <person name="Lipzen A."/>
            <person name="Lutzoni F."/>
            <person name="Magnuson J."/>
            <person name="Mondo S."/>
            <person name="Nolan M."/>
            <person name="Ohm R."/>
            <person name="Pangilinan J."/>
            <person name="Park H.-J."/>
            <person name="Ramirez L."/>
            <person name="Alfaro M."/>
            <person name="Sun H."/>
            <person name="Tritt A."/>
            <person name="Yoshinaga Y."/>
            <person name="Zwiers L.-H."/>
            <person name="Turgeon B."/>
            <person name="Goodwin S."/>
            <person name="Spatafora J."/>
            <person name="Crous P."/>
            <person name="Grigoriev I."/>
        </authorList>
    </citation>
    <scope>NUCLEOTIDE SEQUENCE</scope>
    <source>
        <strain evidence="2">CBS 260.36</strain>
    </source>
</reference>
<sequence>MPSFKSIKESIKNRVLPDLLRVDIWLIVYNAQMEAKLEEFLSDPCRKLGQPAISEQYQKLVQSFNFDTQYVDENVEDSHAFRKATVKRAKRLYKLAKAILATVEDNDRGETAQGDPTQDGFVQDSVQSPVQSQSGQGEPAQDEPVVSETAQGQSSQGEPIQSQSTVHIDDLTGDLLGGSQEIIISSRTLGRIRKVAEDTKPHIDGLKRLCDEPGARESVNILLGVLAIYKED</sequence>
<dbReference type="EMBL" id="ML996085">
    <property type="protein sequence ID" value="KAF2153314.1"/>
    <property type="molecule type" value="Genomic_DNA"/>
</dbReference>
<evidence type="ECO:0000313" key="2">
    <source>
        <dbReference type="EMBL" id="KAF2153314.1"/>
    </source>
</evidence>
<feature type="region of interest" description="Disordered" evidence="1">
    <location>
        <begin position="106"/>
        <end position="165"/>
    </location>
</feature>
<comment type="caution">
    <text evidence="2">The sequence shown here is derived from an EMBL/GenBank/DDBJ whole genome shotgun (WGS) entry which is preliminary data.</text>
</comment>
<dbReference type="AlphaFoldDB" id="A0A9P4MKM8"/>
<gene>
    <name evidence="2" type="ORF">K461DRAFT_267909</name>
</gene>
<protein>
    <submittedName>
        <fullName evidence="2">Uncharacterized protein</fullName>
    </submittedName>
</protein>
<feature type="compositionally biased region" description="Polar residues" evidence="1">
    <location>
        <begin position="148"/>
        <end position="165"/>
    </location>
</feature>
<evidence type="ECO:0000256" key="1">
    <source>
        <dbReference type="SAM" id="MobiDB-lite"/>
    </source>
</evidence>
<keyword evidence="3" id="KW-1185">Reference proteome</keyword>
<organism evidence="2 3">
    <name type="scientific">Myriangium duriaei CBS 260.36</name>
    <dbReference type="NCBI Taxonomy" id="1168546"/>
    <lineage>
        <taxon>Eukaryota</taxon>
        <taxon>Fungi</taxon>
        <taxon>Dikarya</taxon>
        <taxon>Ascomycota</taxon>
        <taxon>Pezizomycotina</taxon>
        <taxon>Dothideomycetes</taxon>
        <taxon>Dothideomycetidae</taxon>
        <taxon>Myriangiales</taxon>
        <taxon>Myriangiaceae</taxon>
        <taxon>Myriangium</taxon>
    </lineage>
</organism>
<proteinExistence type="predicted"/>
<dbReference type="Proteomes" id="UP000799439">
    <property type="component" value="Unassembled WGS sequence"/>
</dbReference>
<evidence type="ECO:0000313" key="3">
    <source>
        <dbReference type="Proteomes" id="UP000799439"/>
    </source>
</evidence>
<accession>A0A9P4MKM8</accession>
<feature type="compositionally biased region" description="Low complexity" evidence="1">
    <location>
        <begin position="122"/>
        <end position="134"/>
    </location>
</feature>
<name>A0A9P4MKM8_9PEZI</name>